<dbReference type="STRING" id="525909.Afer_1604"/>
<dbReference type="KEGG" id="afo:Afer_1604"/>
<dbReference type="Proteomes" id="UP000000771">
    <property type="component" value="Chromosome"/>
</dbReference>
<gene>
    <name evidence="2" type="ordered locus">Afer_1604</name>
</gene>
<feature type="region of interest" description="Disordered" evidence="1">
    <location>
        <begin position="128"/>
        <end position="161"/>
    </location>
</feature>
<dbReference type="eggNOG" id="ENOG5031FAR">
    <property type="taxonomic scope" value="Bacteria"/>
</dbReference>
<evidence type="ECO:0000313" key="2">
    <source>
        <dbReference type="EMBL" id="ACU54526.1"/>
    </source>
</evidence>
<dbReference type="Pfam" id="PF22091">
    <property type="entry name" value="DUF6941"/>
    <property type="match status" value="1"/>
</dbReference>
<accession>C7M0L8</accession>
<feature type="compositionally biased region" description="Pro residues" evidence="1">
    <location>
        <begin position="149"/>
        <end position="161"/>
    </location>
</feature>
<name>C7M0L8_ACIFD</name>
<evidence type="ECO:0000313" key="3">
    <source>
        <dbReference type="Proteomes" id="UP000000771"/>
    </source>
</evidence>
<evidence type="ECO:0000256" key="1">
    <source>
        <dbReference type="SAM" id="MobiDB-lite"/>
    </source>
</evidence>
<dbReference type="AlphaFoldDB" id="C7M0L8"/>
<organism evidence="2 3">
    <name type="scientific">Acidimicrobium ferrooxidans (strain DSM 10331 / JCM 15462 / NBRC 103882 / ICP)</name>
    <dbReference type="NCBI Taxonomy" id="525909"/>
    <lineage>
        <taxon>Bacteria</taxon>
        <taxon>Bacillati</taxon>
        <taxon>Actinomycetota</taxon>
        <taxon>Acidimicrobiia</taxon>
        <taxon>Acidimicrobiales</taxon>
        <taxon>Acidimicrobiaceae</taxon>
        <taxon>Acidimicrobium</taxon>
    </lineage>
</organism>
<dbReference type="HOGENOM" id="CLU_116682_0_0_11"/>
<dbReference type="InterPro" id="IPR054221">
    <property type="entry name" value="DUF6941"/>
</dbReference>
<proteinExistence type="predicted"/>
<reference evidence="2 3" key="1">
    <citation type="journal article" date="2009" name="Stand. Genomic Sci.">
        <title>Complete genome sequence of Acidimicrobium ferrooxidans type strain (ICP).</title>
        <authorList>
            <person name="Clum A."/>
            <person name="Nolan M."/>
            <person name="Lang E."/>
            <person name="Glavina Del Rio T."/>
            <person name="Tice H."/>
            <person name="Copeland A."/>
            <person name="Cheng J.F."/>
            <person name="Lucas S."/>
            <person name="Chen F."/>
            <person name="Bruce D."/>
            <person name="Goodwin L."/>
            <person name="Pitluck S."/>
            <person name="Ivanova N."/>
            <person name="Mavrommatis K."/>
            <person name="Mikhailova N."/>
            <person name="Pati A."/>
            <person name="Chen A."/>
            <person name="Palaniappan K."/>
            <person name="Goker M."/>
            <person name="Spring S."/>
            <person name="Land M."/>
            <person name="Hauser L."/>
            <person name="Chang Y.J."/>
            <person name="Jeffries C.C."/>
            <person name="Chain P."/>
            <person name="Bristow J."/>
            <person name="Eisen J.A."/>
            <person name="Markowitz V."/>
            <person name="Hugenholtz P."/>
            <person name="Kyrpides N.C."/>
            <person name="Klenk H.P."/>
            <person name="Lapidus A."/>
        </authorList>
    </citation>
    <scope>NUCLEOTIDE SEQUENCE [LARGE SCALE GENOMIC DNA]</scope>
    <source>
        <strain evidence="3">DSM 10331 / JCM 15462 / NBRC 103882 / ICP</strain>
    </source>
</reference>
<dbReference type="EMBL" id="CP001631">
    <property type="protein sequence ID" value="ACU54526.1"/>
    <property type="molecule type" value="Genomic_DNA"/>
</dbReference>
<feature type="compositionally biased region" description="Low complexity" evidence="1">
    <location>
        <begin position="138"/>
        <end position="148"/>
    </location>
</feature>
<sequence length="161" mass="17063">MLCDAAQVCDGKLYILGGGWSMTVAGLAPMAIAMRLELAWGEAPNPHHWELFLQDEAGEQVTIETPEGPQPVEIRGDFQLGTPQGVPLGSDIPLNLAVTIGPLPLPANSRYRWQLVVDGESGEDWYASFSTLAPPQMPQQGGPANGPTGPAPMPSGPRPLD</sequence>
<protein>
    <submittedName>
        <fullName evidence="2">Uncharacterized protein</fullName>
    </submittedName>
</protein>
<dbReference type="OrthoDB" id="3526022at2"/>
<keyword evidence="3" id="KW-1185">Reference proteome</keyword>